<dbReference type="SUPFAM" id="SSF51182">
    <property type="entry name" value="RmlC-like cupins"/>
    <property type="match status" value="1"/>
</dbReference>
<feature type="signal peptide" evidence="1">
    <location>
        <begin position="1"/>
        <end position="15"/>
    </location>
</feature>
<reference evidence="3" key="1">
    <citation type="journal article" date="2020" name="Stud. Mycol.">
        <title>101 Dothideomycetes genomes: a test case for predicting lifestyles and emergence of pathogens.</title>
        <authorList>
            <person name="Haridas S."/>
            <person name="Albert R."/>
            <person name="Binder M."/>
            <person name="Bloem J."/>
            <person name="Labutti K."/>
            <person name="Salamov A."/>
            <person name="Andreopoulos B."/>
            <person name="Baker S."/>
            <person name="Barry K."/>
            <person name="Bills G."/>
            <person name="Bluhm B."/>
            <person name="Cannon C."/>
            <person name="Castanera R."/>
            <person name="Culley D."/>
            <person name="Daum C."/>
            <person name="Ezra D."/>
            <person name="Gonzalez J."/>
            <person name="Henrissat B."/>
            <person name="Kuo A."/>
            <person name="Liang C."/>
            <person name="Lipzen A."/>
            <person name="Lutzoni F."/>
            <person name="Magnuson J."/>
            <person name="Mondo S."/>
            <person name="Nolan M."/>
            <person name="Ohm R."/>
            <person name="Pangilinan J."/>
            <person name="Park H.-J."/>
            <person name="Ramirez L."/>
            <person name="Alfaro M."/>
            <person name="Sun H."/>
            <person name="Tritt A."/>
            <person name="Yoshinaga Y."/>
            <person name="Zwiers L.-H."/>
            <person name="Turgeon B."/>
            <person name="Goodwin S."/>
            <person name="Spatafora J."/>
            <person name="Crous P."/>
            <person name="Grigoriev I."/>
        </authorList>
    </citation>
    <scope>NUCLEOTIDE SEQUENCE</scope>
    <source>
        <strain evidence="3">CBS 175.79</strain>
    </source>
</reference>
<dbReference type="Gene3D" id="2.60.120.10">
    <property type="entry name" value="Jelly Rolls"/>
    <property type="match status" value="1"/>
</dbReference>
<name>A0A6A5Y142_9PLEO</name>
<accession>A0A6A5Y142</accession>
<evidence type="ECO:0000259" key="2">
    <source>
        <dbReference type="SMART" id="SM00835"/>
    </source>
</evidence>
<dbReference type="InterPro" id="IPR011051">
    <property type="entry name" value="RmlC_Cupin_sf"/>
</dbReference>
<dbReference type="Pfam" id="PF00190">
    <property type="entry name" value="Cupin_1"/>
    <property type="match status" value="1"/>
</dbReference>
<dbReference type="RefSeq" id="XP_033387531.1">
    <property type="nucleotide sequence ID" value="XM_033532924.1"/>
</dbReference>
<sequence length="258" mass="27387">MKALAAALVVGTVQALPQSGAPTPVPSASPVPMTPLPNNDDLLAKLKTDSSAIKRYQRLLTNNGEELLGQEDLAKATVLDFQATRIPVVGSQGGSNSPAFPGNLPILLDSGLNINFATLGPCGLFLPHVHPRANEFFVVVEGEVDFGYMLEIGLLNPPAPNPNPEITGKLTKHKGTVFPQGSVHWQINDSEDCTSTAVYTFLSSDDPGSTAILQSPAGGNGTMRKRLVDMEEVDDVRPLLPPQLADTVTKCLARCKKN</sequence>
<dbReference type="AlphaFoldDB" id="A0A6A5Y142"/>
<feature type="chain" id="PRO_5025592943" description="Cupin type-1 domain-containing protein" evidence="1">
    <location>
        <begin position="16"/>
        <end position="258"/>
    </location>
</feature>
<organism evidence="3 4">
    <name type="scientific">Aaosphaeria arxii CBS 175.79</name>
    <dbReference type="NCBI Taxonomy" id="1450172"/>
    <lineage>
        <taxon>Eukaryota</taxon>
        <taxon>Fungi</taxon>
        <taxon>Dikarya</taxon>
        <taxon>Ascomycota</taxon>
        <taxon>Pezizomycotina</taxon>
        <taxon>Dothideomycetes</taxon>
        <taxon>Pleosporomycetidae</taxon>
        <taxon>Pleosporales</taxon>
        <taxon>Pleosporales incertae sedis</taxon>
        <taxon>Aaosphaeria</taxon>
    </lineage>
</organism>
<evidence type="ECO:0000256" key="1">
    <source>
        <dbReference type="SAM" id="SignalP"/>
    </source>
</evidence>
<keyword evidence="4" id="KW-1185">Reference proteome</keyword>
<feature type="domain" description="Cupin type-1" evidence="2">
    <location>
        <begin position="81"/>
        <end position="234"/>
    </location>
</feature>
<dbReference type="PANTHER" id="PTHR31238">
    <property type="entry name" value="GERMIN-LIKE PROTEIN SUBFAMILY 3 MEMBER 3"/>
    <property type="match status" value="1"/>
</dbReference>
<keyword evidence="1" id="KW-0732">Signal</keyword>
<dbReference type="InterPro" id="IPR006045">
    <property type="entry name" value="Cupin_1"/>
</dbReference>
<proteinExistence type="predicted"/>
<dbReference type="OrthoDB" id="1921208at2759"/>
<evidence type="ECO:0000313" key="4">
    <source>
        <dbReference type="Proteomes" id="UP000799778"/>
    </source>
</evidence>
<dbReference type="GeneID" id="54290321"/>
<dbReference type="InterPro" id="IPR014710">
    <property type="entry name" value="RmlC-like_jellyroll"/>
</dbReference>
<protein>
    <recommendedName>
        <fullName evidence="2">Cupin type-1 domain-containing protein</fullName>
    </recommendedName>
</protein>
<dbReference type="EMBL" id="ML978067">
    <property type="protein sequence ID" value="KAF2019192.1"/>
    <property type="molecule type" value="Genomic_DNA"/>
</dbReference>
<dbReference type="Proteomes" id="UP000799778">
    <property type="component" value="Unassembled WGS sequence"/>
</dbReference>
<evidence type="ECO:0000313" key="3">
    <source>
        <dbReference type="EMBL" id="KAF2019192.1"/>
    </source>
</evidence>
<gene>
    <name evidence="3" type="ORF">BU24DRAFT_476238</name>
</gene>
<dbReference type="SMART" id="SM00835">
    <property type="entry name" value="Cupin_1"/>
    <property type="match status" value="1"/>
</dbReference>